<comment type="caution">
    <text evidence="2">The sequence shown here is derived from an EMBL/GenBank/DDBJ whole genome shotgun (WGS) entry which is preliminary data.</text>
</comment>
<dbReference type="Proteomes" id="UP000238479">
    <property type="component" value="Chromosome 5"/>
</dbReference>
<gene>
    <name evidence="2" type="ORF">RchiOBHm_Chr5g0056291</name>
</gene>
<dbReference type="EMBL" id="PDCK01000043">
    <property type="protein sequence ID" value="PRQ33319.1"/>
    <property type="molecule type" value="Genomic_DNA"/>
</dbReference>
<organism evidence="2 3">
    <name type="scientific">Rosa chinensis</name>
    <name type="common">China rose</name>
    <dbReference type="NCBI Taxonomy" id="74649"/>
    <lineage>
        <taxon>Eukaryota</taxon>
        <taxon>Viridiplantae</taxon>
        <taxon>Streptophyta</taxon>
        <taxon>Embryophyta</taxon>
        <taxon>Tracheophyta</taxon>
        <taxon>Spermatophyta</taxon>
        <taxon>Magnoliopsida</taxon>
        <taxon>eudicotyledons</taxon>
        <taxon>Gunneridae</taxon>
        <taxon>Pentapetalae</taxon>
        <taxon>rosids</taxon>
        <taxon>fabids</taxon>
        <taxon>Rosales</taxon>
        <taxon>Rosaceae</taxon>
        <taxon>Rosoideae</taxon>
        <taxon>Rosoideae incertae sedis</taxon>
        <taxon>Rosa</taxon>
    </lineage>
</organism>
<evidence type="ECO:0000313" key="3">
    <source>
        <dbReference type="Proteomes" id="UP000238479"/>
    </source>
</evidence>
<evidence type="ECO:0000256" key="1">
    <source>
        <dbReference type="SAM" id="SignalP"/>
    </source>
</evidence>
<keyword evidence="3" id="KW-1185">Reference proteome</keyword>
<protein>
    <submittedName>
        <fullName evidence="2">Uncharacterized protein</fullName>
    </submittedName>
</protein>
<dbReference type="Gramene" id="PRQ33319">
    <property type="protein sequence ID" value="PRQ33319"/>
    <property type="gene ID" value="RchiOBHm_Chr5g0056291"/>
</dbReference>
<dbReference type="STRING" id="74649.A0A2P6QGL8"/>
<dbReference type="AlphaFoldDB" id="A0A2P6QGL8"/>
<dbReference type="Pfam" id="PF23556">
    <property type="entry name" value="TPR_Vps41"/>
    <property type="match status" value="1"/>
</dbReference>
<name>A0A2P6QGL8_ROSCH</name>
<reference evidence="2 3" key="1">
    <citation type="journal article" date="2018" name="Nat. Genet.">
        <title>The Rosa genome provides new insights in the design of modern roses.</title>
        <authorList>
            <person name="Bendahmane M."/>
        </authorList>
    </citation>
    <scope>NUCLEOTIDE SEQUENCE [LARGE SCALE GENOMIC DNA]</scope>
    <source>
        <strain evidence="3">cv. Old Blush</strain>
    </source>
</reference>
<feature type="signal peptide" evidence="1">
    <location>
        <begin position="1"/>
        <end position="21"/>
    </location>
</feature>
<proteinExistence type="predicted"/>
<sequence length="112" mass="13403">MQTMIQRCCFLFFVVVNIIHSRNEICIRNDLVKEQVFILGRMENAKQTLAIIINKLGDIEGVSLVYRISALNLNRFFSYFLPVVEFVSMQHDDELWEELIQQCLHNLRWYLY</sequence>
<keyword evidence="1" id="KW-0732">Signal</keyword>
<evidence type="ECO:0000313" key="2">
    <source>
        <dbReference type="EMBL" id="PRQ33319.1"/>
    </source>
</evidence>
<feature type="chain" id="PRO_5015181453" evidence="1">
    <location>
        <begin position="22"/>
        <end position="112"/>
    </location>
</feature>
<accession>A0A2P6QGL8</accession>